<dbReference type="PROSITE" id="PS50075">
    <property type="entry name" value="CARRIER"/>
    <property type="match status" value="2"/>
</dbReference>
<comment type="pathway">
    <text evidence="2">Antibiotic biosynthesis.</text>
</comment>
<dbReference type="FunFam" id="1.10.1200.10:FF:000007">
    <property type="entry name" value="Probable polyketide synthase pks17"/>
    <property type="match status" value="2"/>
</dbReference>
<evidence type="ECO:0000256" key="3">
    <source>
        <dbReference type="ARBA" id="ARBA00022450"/>
    </source>
</evidence>
<dbReference type="Pfam" id="PF16197">
    <property type="entry name" value="KAsynt_C_assoc"/>
    <property type="match status" value="1"/>
</dbReference>
<dbReference type="Pfam" id="PF14765">
    <property type="entry name" value="PS-DH"/>
    <property type="match status" value="2"/>
</dbReference>
<comment type="cofactor">
    <cofactor evidence="1">
        <name>pantetheine 4'-phosphate</name>
        <dbReference type="ChEBI" id="CHEBI:47942"/>
    </cofactor>
</comment>
<dbReference type="SMART" id="SM00822">
    <property type="entry name" value="PKS_KR"/>
    <property type="match status" value="2"/>
</dbReference>
<evidence type="ECO:0000256" key="4">
    <source>
        <dbReference type="ARBA" id="ARBA00022553"/>
    </source>
</evidence>
<dbReference type="InterPro" id="IPR014043">
    <property type="entry name" value="Acyl_transferase_dom"/>
</dbReference>
<dbReference type="InterPro" id="IPR050091">
    <property type="entry name" value="PKS_NRPS_Biosynth_Enz"/>
</dbReference>
<dbReference type="PROSITE" id="PS52004">
    <property type="entry name" value="KS3_2"/>
    <property type="match status" value="2"/>
</dbReference>
<dbReference type="Pfam" id="PF00550">
    <property type="entry name" value="PP-binding"/>
    <property type="match status" value="2"/>
</dbReference>
<dbReference type="Pfam" id="PF00109">
    <property type="entry name" value="ketoacyl-synt"/>
    <property type="match status" value="2"/>
</dbReference>
<dbReference type="InterPro" id="IPR014031">
    <property type="entry name" value="Ketoacyl_synth_C"/>
</dbReference>
<dbReference type="GO" id="GO:0006633">
    <property type="term" value="P:fatty acid biosynthetic process"/>
    <property type="evidence" value="ECO:0007669"/>
    <property type="project" value="InterPro"/>
</dbReference>
<evidence type="ECO:0000256" key="8">
    <source>
        <dbReference type="ARBA" id="ARBA00023315"/>
    </source>
</evidence>
<dbReference type="PANTHER" id="PTHR43775:SF51">
    <property type="entry name" value="INACTIVE PHENOLPHTHIOCEROL SYNTHESIS POLYKETIDE SYNTHASE TYPE I PKS1-RELATED"/>
    <property type="match status" value="1"/>
</dbReference>
<dbReference type="SUPFAM" id="SSF47336">
    <property type="entry name" value="ACP-like"/>
    <property type="match status" value="2"/>
</dbReference>
<feature type="domain" description="PKS/mFAS DH" evidence="12">
    <location>
        <begin position="910"/>
        <end position="1210"/>
    </location>
</feature>
<dbReference type="Pfam" id="PF22621">
    <property type="entry name" value="CurL-like_PKS_C"/>
    <property type="match status" value="1"/>
</dbReference>
<dbReference type="InterPro" id="IPR016035">
    <property type="entry name" value="Acyl_Trfase/lysoPLipase"/>
</dbReference>
<accession>A0A919V7R7</accession>
<dbReference type="InterPro" id="IPR055123">
    <property type="entry name" value="SpnB-like_Rossmann"/>
</dbReference>
<feature type="domain" description="Carrier" evidence="10">
    <location>
        <begin position="3308"/>
        <end position="3383"/>
    </location>
</feature>
<dbReference type="SMART" id="SM00826">
    <property type="entry name" value="PKS_DH"/>
    <property type="match status" value="2"/>
</dbReference>
<dbReference type="InterPro" id="IPR049900">
    <property type="entry name" value="PKS_mFAS_DH"/>
</dbReference>
<dbReference type="Pfam" id="PF02801">
    <property type="entry name" value="Ketoacyl-synt_C"/>
    <property type="match status" value="2"/>
</dbReference>
<evidence type="ECO:0000259" key="11">
    <source>
        <dbReference type="PROSITE" id="PS52004"/>
    </source>
</evidence>
<dbReference type="Gene3D" id="1.10.1200.10">
    <property type="entry name" value="ACP-like"/>
    <property type="match status" value="2"/>
</dbReference>
<feature type="domain" description="Ketosynthase family 3 (KS3)" evidence="11">
    <location>
        <begin position="1742"/>
        <end position="2165"/>
    </location>
</feature>
<feature type="domain" description="PKS/mFAS DH" evidence="12">
    <location>
        <begin position="2623"/>
        <end position="2888"/>
    </location>
</feature>
<dbReference type="SMART" id="SM00827">
    <property type="entry name" value="PKS_AT"/>
    <property type="match status" value="2"/>
</dbReference>
<dbReference type="SUPFAM" id="SSF53901">
    <property type="entry name" value="Thiolase-like"/>
    <property type="match status" value="2"/>
</dbReference>
<dbReference type="Pfam" id="PF21089">
    <property type="entry name" value="PKS_DH_N"/>
    <property type="match status" value="2"/>
</dbReference>
<dbReference type="RefSeq" id="WP_204030452.1">
    <property type="nucleotide sequence ID" value="NZ_BOOW01000035.1"/>
</dbReference>
<dbReference type="InterPro" id="IPR049552">
    <property type="entry name" value="PKS_DH_N"/>
</dbReference>
<evidence type="ECO:0000256" key="1">
    <source>
        <dbReference type="ARBA" id="ARBA00001957"/>
    </source>
</evidence>
<dbReference type="InterPro" id="IPR020806">
    <property type="entry name" value="PKS_PP-bd"/>
</dbReference>
<dbReference type="InterPro" id="IPR020841">
    <property type="entry name" value="PKS_Beta-ketoAc_synthase_dom"/>
</dbReference>
<reference evidence="13" key="1">
    <citation type="submission" date="2021-01" db="EMBL/GenBank/DDBJ databases">
        <title>Whole genome shotgun sequence of Sinosporangium siamense NBRC 109515.</title>
        <authorList>
            <person name="Komaki H."/>
            <person name="Tamura T."/>
        </authorList>
    </citation>
    <scope>NUCLEOTIDE SEQUENCE</scope>
    <source>
        <strain evidence="13">NBRC 109515</strain>
    </source>
</reference>
<dbReference type="PROSITE" id="PS00012">
    <property type="entry name" value="PHOSPHOPANTETHEINE"/>
    <property type="match status" value="2"/>
</dbReference>
<dbReference type="InterPro" id="IPR032821">
    <property type="entry name" value="PKS_assoc"/>
</dbReference>
<dbReference type="SUPFAM" id="SSF52151">
    <property type="entry name" value="FabD/lysophospholipase-like"/>
    <property type="match status" value="2"/>
</dbReference>
<dbReference type="InterPro" id="IPR009081">
    <property type="entry name" value="PP-bd_ACP"/>
</dbReference>
<evidence type="ECO:0000313" key="13">
    <source>
        <dbReference type="EMBL" id="GII95400.1"/>
    </source>
</evidence>
<keyword evidence="3" id="KW-0596">Phosphopantetheine</keyword>
<dbReference type="InterPro" id="IPR016036">
    <property type="entry name" value="Malonyl_transacylase_ACP-bd"/>
</dbReference>
<feature type="domain" description="Carrier" evidence="10">
    <location>
        <begin position="1647"/>
        <end position="1723"/>
    </location>
</feature>
<evidence type="ECO:0000256" key="7">
    <source>
        <dbReference type="ARBA" id="ARBA00023268"/>
    </source>
</evidence>
<protein>
    <submittedName>
        <fullName evidence="13">Polyketide synthase</fullName>
    </submittedName>
</protein>
<dbReference type="InterPro" id="IPR016039">
    <property type="entry name" value="Thiolase-like"/>
</dbReference>
<feature type="active site" description="Proton acceptor; for dehydratase activity" evidence="9">
    <location>
        <position position="942"/>
    </location>
</feature>
<evidence type="ECO:0000256" key="2">
    <source>
        <dbReference type="ARBA" id="ARBA00004792"/>
    </source>
</evidence>
<dbReference type="InterPro" id="IPR006162">
    <property type="entry name" value="Ppantetheine_attach_site"/>
</dbReference>
<dbReference type="InterPro" id="IPR042104">
    <property type="entry name" value="PKS_dehydratase_sf"/>
</dbReference>
<dbReference type="Proteomes" id="UP000606172">
    <property type="component" value="Unassembled WGS sequence"/>
</dbReference>
<dbReference type="InterPro" id="IPR049551">
    <property type="entry name" value="PKS_DH_C"/>
</dbReference>
<dbReference type="InterPro" id="IPR020807">
    <property type="entry name" value="PKS_DH"/>
</dbReference>
<dbReference type="CDD" id="cd00833">
    <property type="entry name" value="PKS"/>
    <property type="match status" value="2"/>
</dbReference>
<gene>
    <name evidence="13" type="ORF">Ssi02_56310</name>
</gene>
<dbReference type="InterPro" id="IPR057326">
    <property type="entry name" value="KR_dom"/>
</dbReference>
<evidence type="ECO:0000259" key="12">
    <source>
        <dbReference type="PROSITE" id="PS52019"/>
    </source>
</evidence>
<dbReference type="GO" id="GO:0004315">
    <property type="term" value="F:3-oxoacyl-[acyl-carrier-protein] synthase activity"/>
    <property type="evidence" value="ECO:0007669"/>
    <property type="project" value="InterPro"/>
</dbReference>
<evidence type="ECO:0000259" key="10">
    <source>
        <dbReference type="PROSITE" id="PS50075"/>
    </source>
</evidence>
<dbReference type="Pfam" id="PF08659">
    <property type="entry name" value="KR"/>
    <property type="match status" value="2"/>
</dbReference>
<feature type="active site" description="Proton acceptor; for dehydratase activity" evidence="9">
    <location>
        <position position="2656"/>
    </location>
</feature>
<dbReference type="InterPro" id="IPR036736">
    <property type="entry name" value="ACP-like_sf"/>
</dbReference>
<dbReference type="SMART" id="SM00823">
    <property type="entry name" value="PKS_PP"/>
    <property type="match status" value="2"/>
</dbReference>
<dbReference type="Gene3D" id="3.30.70.3290">
    <property type="match status" value="2"/>
</dbReference>
<dbReference type="InterPro" id="IPR014030">
    <property type="entry name" value="Ketoacyl_synth_N"/>
</dbReference>
<dbReference type="Gene3D" id="3.40.366.10">
    <property type="entry name" value="Malonyl-Coenzyme A Acyl Carrier Protein, domain 2"/>
    <property type="match status" value="2"/>
</dbReference>
<dbReference type="FunFam" id="3.40.47.10:FF:000019">
    <property type="entry name" value="Polyketide synthase type I"/>
    <property type="match status" value="2"/>
</dbReference>
<dbReference type="SUPFAM" id="SSF51735">
    <property type="entry name" value="NAD(P)-binding Rossmann-fold domains"/>
    <property type="match status" value="4"/>
</dbReference>
<evidence type="ECO:0000313" key="14">
    <source>
        <dbReference type="Proteomes" id="UP000606172"/>
    </source>
</evidence>
<name>A0A919V7R7_9ACTN</name>
<keyword evidence="6" id="KW-0045">Antibiotic biosynthesis</keyword>
<keyword evidence="8" id="KW-0012">Acyltransferase</keyword>
<dbReference type="InterPro" id="IPR013968">
    <property type="entry name" value="PKS_KR"/>
</dbReference>
<proteinExistence type="predicted"/>
<keyword evidence="5" id="KW-0808">Transferase</keyword>
<dbReference type="PROSITE" id="PS52019">
    <property type="entry name" value="PKS_MFAS_DH"/>
    <property type="match status" value="2"/>
</dbReference>
<feature type="active site" description="Proton donor; for dehydratase activity" evidence="9">
    <location>
        <position position="1133"/>
    </location>
</feature>
<feature type="region of interest" description="C-terminal hotdog fold" evidence="9">
    <location>
        <begin position="2756"/>
        <end position="2888"/>
    </location>
</feature>
<dbReference type="Gene3D" id="3.40.47.10">
    <property type="match status" value="2"/>
</dbReference>
<dbReference type="PROSITE" id="PS00606">
    <property type="entry name" value="KS3_1"/>
    <property type="match status" value="2"/>
</dbReference>
<dbReference type="InterPro" id="IPR036291">
    <property type="entry name" value="NAD(P)-bd_dom_sf"/>
</dbReference>
<dbReference type="Gene3D" id="3.10.129.110">
    <property type="entry name" value="Polyketide synthase dehydratase"/>
    <property type="match status" value="2"/>
</dbReference>
<dbReference type="FunFam" id="3.40.366.10:FF:000002">
    <property type="entry name" value="Probable polyketide synthase 2"/>
    <property type="match status" value="2"/>
</dbReference>
<dbReference type="InterPro" id="IPR018201">
    <property type="entry name" value="Ketoacyl_synth_AS"/>
</dbReference>
<dbReference type="SUPFAM" id="SSF101173">
    <property type="entry name" value="Docking domain B of the erythromycin polyketide synthase (DEBS)"/>
    <property type="match status" value="1"/>
</dbReference>
<feature type="domain" description="Ketosynthase family 3 (KS3)" evidence="11">
    <location>
        <begin position="33"/>
        <end position="459"/>
    </location>
</feature>
<keyword evidence="4" id="KW-0597">Phosphoprotein</keyword>
<comment type="caution">
    <text evidence="13">The sequence shown here is derived from an EMBL/GenBank/DDBJ whole genome shotgun (WGS) entry which is preliminary data.</text>
</comment>
<keyword evidence="14" id="KW-1185">Reference proteome</keyword>
<evidence type="ECO:0000256" key="9">
    <source>
        <dbReference type="PROSITE-ProRule" id="PRU01363"/>
    </source>
</evidence>
<evidence type="ECO:0000256" key="6">
    <source>
        <dbReference type="ARBA" id="ARBA00023194"/>
    </source>
</evidence>
<feature type="active site" description="Proton donor; for dehydratase activity" evidence="9">
    <location>
        <position position="2815"/>
    </location>
</feature>
<dbReference type="CDD" id="cd08956">
    <property type="entry name" value="KR_3_FAS_SDR_x"/>
    <property type="match status" value="2"/>
</dbReference>
<sequence length="3445" mass="358494">MADDDKLRDYLKRVTGELRKANRRLKETEDRHREPIAIVAMACRYPGGVRSPEDLWDFVLSGGDAAGGFPTGRGWDLASLYHPDPGNSGTTYTRSGGFLDDADRFDAGFFGISPREALAMDPQQRLLLETAWEVIERAGLDPSSLHGSQTGVFVGINHHQYGPQFEHAPANLEGHFATGVVPSVASGRIAYTLGLAGPAVTVDTACSTSLVTLHLACQALRQSDCTLALSGGATVLSTPGAFVELGRQRVLSPDGRCKPFSAAADGMGMAEGAGVLLLERLSDARRNGHPVLAVIRGSALNQDGASNGLTAPNGTAQHHVVRLALANAGLSPADVDMVETHGTGTALGDPVEARALMAAYGGERPPGRPLLLGALKSNIGHTLAASGVGGVIKTVMSLRHGLLPRVLHADSPTPHVDWAGSGLAVVTETTPWPETGAPRRAGVSSFGFSGTNAHVIVEEAPAEQSGPEGGAGGGGLVVWPLSARTGTALRAQAERLGEWLAANPGAAAEDVAYSLAWGRAVLDHRAAVVGRDRLELVERLAEVEAGAAAGGGTAFLFTGQGAQRAGMGRGLHAAFPVFAAAFDEVAACFEAARPGLSLRDVVFGDDGDLLDRTEFAQAGLFAVEVALFRLLSSWGVRADVLLGHSVGELAAAHVAGVLGLEDAVALVEARGRLMQALPAGGAMAAVRASEAEVEPLLAEGVSIAAVNGPQAVVLSGAPAAVAEVVARLEALGRKARRLRVSHAFHSGLMEPMLAEFRSVAERMTHHAPSIPVVSNLTGEPVTEFSAGYWVRHVREAVRFADGLAHLRARGVRTYLELGPDGVLSAMGPDVAEDGVFIPLLRKGRPEPDNAVEAAARAFASGTAVDWKAYGAGHGKRVNLPTYAFERERYWLPPTQGSADLAGAGLGSADHPLLGAAVSLAGGDGFLLTGRLSVASQPWLADHAVLGTVLLPGTAFVELVLRAGEQAGCRRIDELTLEAPLPLPEQGAVHVQVSMGAADEAGLRRVTVFSRPEGAEDDDAWVRHATGLIGPGSLEPRADLTGADLVPADLKHAGLTHTDLTRVDPATWPPPDATPVAVDGFYDRLAGQGYAYGPAFQGLRAVWRRGDEVFAEVALNERDHLDATRFAIHPALLDAALHAGGAAAPDVTEEVRLPFSWSSAVFRPSGTTRLRVRLAPAGPDSMTLDLADENGVPVASIGALTLRPVSAGQLRPSGSLYRVNWTPAEGDREPVADVLRIPAQAGEAPATIRAALGAALAAVRGRPSGSPPLVVLTSGATAVHPDETVDAPAAAVWGLLRSVQREQPGMFVLLDLPEGAEPPAAIPAGEPELSLRDDIFHAPRLARLAQATPALSPRPDGTVPWPPDRAVLITGGTGTLGGLVARHLVRAHAARDLLLVSRGGHYAPGAASLVAELTALGATVTVAACDVADRAALQKLLDGIERPLGAVVHAAGVTDDGLVGQVTPERLDHVLRPKVDAAWHLHELTKDSPLSAFVLFSSASATFGNAGQAGYSAANAALDALARLRHAEGLPAVSLGWGLWEERSGITGTLGEGDLARMRQAGFGVLRSDDALHLFDLAVAGGEPVVLPLPLDLATLRARPDGDVPVLLHALTARARRTAKATEGGPVSRTAKAGDAFTRTLARLSEAERAGKLLDLVVKQVGDVLGYHGAVDAHRAFGELGFDSLTAVELRNRLGKATGRRLPATLVFDYPTPTALAAYLAGELNDVVSRTPVPRAVTGAADGDQIAIVGMACRFPGGVSSPEELWELVASGRDGVSGFPVDRGWDLERLFDEDPDRAGTSYARSGGFLYDAADFDAGFFGISPREALAMDPQQRLLLETSWEAVERAGIDPASLRGSDAGVFVGLMYHDYSARLHTTPPDLEGHIGIGNSGSVASGRLAYTFGLEGPAVTVDTACSSSLVALHWAVRALRQGECSTALVGGVTVMAKPDAFIQFSRQRGQAPDGRCKSFAGAADGTGWGEGVGVLVVQRLSDAVRAGRRVLAVVRGSAVNQDGASNGLTAPNGPSQQRVIRRALADARLAASDVDAVEGHGTGTVLGDPIEAQALLAAYGRRDRPLWLGSVKSNIGHTQAAAGMAGVIKMVMALRAGVLPPTLHVDEPTPHVDWSAGSVRLLTEARDWEARGTARRAGVSSFGISGTNAHVILEEATPGEPVAPAAGGGTAAGTAGGTAGGLVVWPLSARTGTALRAQAERLGEWLEANPGAAAEDVAYSLTSGRAVLEHRGAVAGRDRAELAGRLAVLASGGAGAGVVTGTAPRGGVGFLFTGQGAQRAGMGRGLHAAFPVFAEAFDEVMAGFEAAGRSLRDVVFGDDGDRLDRTEFAQAGLFAVEVALFRLLTSWGVRPNVLLGHSVGELAAAHVAGVLSLPDAVILVGARGRLMQALPAGGVMAAVRAGEAEVVPLLVEGVSIAAVNGPQAVVLSGGEEAVSVVIARLEASGHKVRRLRVSHAFHSPLMEPMLAEFRSVAEGLTYQAPSIPVVSNVTGEPVAGFSADYWVRHVREAVRFADGLAHVHATGVRTFLELGPDGVLSAMGPEVVEDGVFIPLLRKGRPEPDSAVEAAARAFVAGVDVGWGTLSPGRWVDLPTYPFERRRYWLEATPVAGHDGHPLLNVSVPLADGDGVVLTGELSTTGSHGWLAGHRVAGRPVLPATALVELAVHAGDQVGCETVEELTLESPLPVPERGTRRVQMSVGAPDDAGRRPLTVFSRLDGDPWERHATGTLAPAPPLAGPASIDWPPAAEPVGVDALYDDLAAAGLEYGTAFQGVKAAWRQDRTLYAEVELPPEQDTTGFRVHPALLDACLHVLAVGREQAELPFSWRGVRLHATDTTTLRLRISENDDGSASLRVLDTGGRTVLTVDSLLLLTPAADTVPRDSLFRLTWVPLPAVGATTPASVFRVSRTQQGDVPSAVRAALADALTAVREWAAGEGVSGSRLAIVTSGGTTAGGRDPDPVAAAVWGLVRSAQSEYPGMFVLVDMDRGDLPESLPEDEPQLALRDGVFHAPRLARAVPPPAEQGVDWGGGTVLVTGGTGALGALIARHLVTAHGVRDLLLVGRSGGHAPGAGELAASLTALGARVQVEACDAADRDSLAALLAGHPVTGVVHAAGVLDDHAVSSLSEESLDRVLRPKVDAAWHLHELTRDRRLSAFVLFSSATATFGTPGQASYAAANAFLDALAAHRRSEGLPATSLAWGMWEHGMAGALGDADRARLARAGAVPLAEAEALALFDTAPAVEDPAPLPVRLDLAALRGHPGDVPPLLRDLIRRKVRQRPHQAPPLADRLAALPGDERRDALLAVVLRHVATVLGHTESDEVGAERQFKDLGFDSLMGVELRNRLAAESGLPLPATLVFDHPTPAAIAGLLHDRLSVRDTERVDRALGVLTELGADDRAAVAKRLRELLAEWSDGESADLADASDEDLFDLVENLGG</sequence>
<dbReference type="PANTHER" id="PTHR43775">
    <property type="entry name" value="FATTY ACID SYNTHASE"/>
    <property type="match status" value="1"/>
</dbReference>
<dbReference type="InterPro" id="IPR001227">
    <property type="entry name" value="Ac_transferase_dom_sf"/>
</dbReference>
<dbReference type="SMART" id="SM00825">
    <property type="entry name" value="PKS_KS"/>
    <property type="match status" value="2"/>
</dbReference>
<feature type="region of interest" description="C-terminal hotdog fold" evidence="9">
    <location>
        <begin position="1072"/>
        <end position="1210"/>
    </location>
</feature>
<dbReference type="InterPro" id="IPR015083">
    <property type="entry name" value="NorB/c/GfsB-D-like_docking"/>
</dbReference>
<dbReference type="EMBL" id="BOOW01000035">
    <property type="protein sequence ID" value="GII95400.1"/>
    <property type="molecule type" value="Genomic_DNA"/>
</dbReference>
<keyword evidence="7" id="KW-0511">Multifunctional enzyme</keyword>
<dbReference type="Pfam" id="PF22953">
    <property type="entry name" value="SpnB_Rossmann"/>
    <property type="match status" value="2"/>
</dbReference>
<dbReference type="GO" id="GO:0031177">
    <property type="term" value="F:phosphopantetheine binding"/>
    <property type="evidence" value="ECO:0007669"/>
    <property type="project" value="InterPro"/>
</dbReference>
<feature type="region of interest" description="N-terminal hotdog fold" evidence="9">
    <location>
        <begin position="2623"/>
        <end position="2745"/>
    </location>
</feature>
<feature type="region of interest" description="N-terminal hotdog fold" evidence="9">
    <location>
        <begin position="910"/>
        <end position="1035"/>
    </location>
</feature>
<dbReference type="GO" id="GO:0033068">
    <property type="term" value="P:macrolide biosynthetic process"/>
    <property type="evidence" value="ECO:0007669"/>
    <property type="project" value="UniProtKB-ARBA"/>
</dbReference>
<dbReference type="InterPro" id="IPR036299">
    <property type="entry name" value="Polyketide_synth_docking_sf"/>
</dbReference>
<organism evidence="13 14">
    <name type="scientific">Sinosporangium siamense</name>
    <dbReference type="NCBI Taxonomy" id="1367973"/>
    <lineage>
        <taxon>Bacteria</taxon>
        <taxon>Bacillati</taxon>
        <taxon>Actinomycetota</taxon>
        <taxon>Actinomycetes</taxon>
        <taxon>Streptosporangiales</taxon>
        <taxon>Streptosporangiaceae</taxon>
        <taxon>Sinosporangium</taxon>
    </lineage>
</organism>
<dbReference type="Pfam" id="PF00698">
    <property type="entry name" value="Acyl_transf_1"/>
    <property type="match status" value="2"/>
</dbReference>
<evidence type="ECO:0000256" key="5">
    <source>
        <dbReference type="ARBA" id="ARBA00022679"/>
    </source>
</evidence>
<dbReference type="SUPFAM" id="SSF55048">
    <property type="entry name" value="Probable ACP-binding domain of malonyl-CoA ACP transacylase"/>
    <property type="match status" value="2"/>
</dbReference>
<dbReference type="SMART" id="SM01294">
    <property type="entry name" value="PKS_PP_betabranch"/>
    <property type="match status" value="2"/>
</dbReference>
<dbReference type="Gene3D" id="3.40.50.720">
    <property type="entry name" value="NAD(P)-binding Rossmann-like Domain"/>
    <property type="match status" value="2"/>
</dbReference>
<dbReference type="GO" id="GO:0004312">
    <property type="term" value="F:fatty acid synthase activity"/>
    <property type="evidence" value="ECO:0007669"/>
    <property type="project" value="TreeGrafter"/>
</dbReference>
<dbReference type="Pfam" id="PF08990">
    <property type="entry name" value="Docking"/>
    <property type="match status" value="1"/>
</dbReference>